<comment type="catalytic activity">
    <reaction evidence="6">
        <text>Couples ATP hydrolysis with the unwinding of duplex DNA by translocating in the 3'-5' direction.</text>
        <dbReference type="EC" id="5.6.2.4"/>
    </reaction>
</comment>
<dbReference type="PROSITE" id="PS51217">
    <property type="entry name" value="UVRD_HELICASE_CTER"/>
    <property type="match status" value="1"/>
</dbReference>
<dbReference type="Gene3D" id="1.10.486.10">
    <property type="entry name" value="PCRA, domain 4"/>
    <property type="match status" value="1"/>
</dbReference>
<evidence type="ECO:0000259" key="10">
    <source>
        <dbReference type="PROSITE" id="PS51198"/>
    </source>
</evidence>
<protein>
    <recommendedName>
        <fullName evidence="7">DNA 3'-5' helicase</fullName>
        <ecNumber evidence="7">5.6.2.4</ecNumber>
    </recommendedName>
</protein>
<evidence type="ECO:0000259" key="11">
    <source>
        <dbReference type="PROSITE" id="PS51217"/>
    </source>
</evidence>
<evidence type="ECO:0000256" key="1">
    <source>
        <dbReference type="ARBA" id="ARBA00022741"/>
    </source>
</evidence>
<dbReference type="STRING" id="83449.BON30_19110"/>
<dbReference type="GO" id="GO:0005524">
    <property type="term" value="F:ATP binding"/>
    <property type="evidence" value="ECO:0007669"/>
    <property type="project" value="UniProtKB-UniRule"/>
</dbReference>
<evidence type="ECO:0000256" key="5">
    <source>
        <dbReference type="ARBA" id="ARBA00023235"/>
    </source>
</evidence>
<dbReference type="GO" id="GO:0043138">
    <property type="term" value="F:3'-5' DNA helicase activity"/>
    <property type="evidence" value="ECO:0007669"/>
    <property type="project" value="UniProtKB-EC"/>
</dbReference>
<dbReference type="Pfam" id="PF00580">
    <property type="entry name" value="UvrD-helicase"/>
    <property type="match status" value="1"/>
</dbReference>
<keyword evidence="13" id="KW-1185">Reference proteome</keyword>
<organism evidence="12 13">
    <name type="scientific">Cystobacter ferrugineus</name>
    <dbReference type="NCBI Taxonomy" id="83449"/>
    <lineage>
        <taxon>Bacteria</taxon>
        <taxon>Pseudomonadati</taxon>
        <taxon>Myxococcota</taxon>
        <taxon>Myxococcia</taxon>
        <taxon>Myxococcales</taxon>
        <taxon>Cystobacterineae</taxon>
        <taxon>Archangiaceae</taxon>
        <taxon>Cystobacter</taxon>
    </lineage>
</organism>
<keyword evidence="3 9" id="KW-0347">Helicase</keyword>
<dbReference type="Gene3D" id="3.40.50.300">
    <property type="entry name" value="P-loop containing nucleotide triphosphate hydrolases"/>
    <property type="match status" value="4"/>
</dbReference>
<dbReference type="Proteomes" id="UP000182229">
    <property type="component" value="Unassembled WGS sequence"/>
</dbReference>
<dbReference type="GO" id="GO:0000725">
    <property type="term" value="P:recombinational repair"/>
    <property type="evidence" value="ECO:0007669"/>
    <property type="project" value="TreeGrafter"/>
</dbReference>
<dbReference type="GO" id="GO:0016887">
    <property type="term" value="F:ATP hydrolysis activity"/>
    <property type="evidence" value="ECO:0007669"/>
    <property type="project" value="RHEA"/>
</dbReference>
<reference evidence="12 13" key="2">
    <citation type="submission" date="2016-12" db="EMBL/GenBank/DDBJ databases">
        <title>Draft Genome Sequence of Cystobacter ferrugineus Strain Cbfe23.</title>
        <authorList>
            <person name="Akbar S."/>
            <person name="Dowd S.E."/>
            <person name="Stevens D.C."/>
        </authorList>
    </citation>
    <scope>NUCLEOTIDE SEQUENCE [LARGE SCALE GENOMIC DNA]</scope>
    <source>
        <strain evidence="12 13">Cbfe23</strain>
    </source>
</reference>
<dbReference type="InterPro" id="IPR027417">
    <property type="entry name" value="P-loop_NTPase"/>
</dbReference>
<evidence type="ECO:0000256" key="3">
    <source>
        <dbReference type="ARBA" id="ARBA00022806"/>
    </source>
</evidence>
<name>A0A1L9BBI0_9BACT</name>
<feature type="binding site" evidence="9">
    <location>
        <begin position="17"/>
        <end position="24"/>
    </location>
    <ligand>
        <name>ATP</name>
        <dbReference type="ChEBI" id="CHEBI:30616"/>
    </ligand>
</feature>
<sequence>MSDALTLALERNLALLAGAGAGKTYSLVTMTLHLLAGAREGFKPLRPARLGMVTFTDKAAAEMRARVRARLDVLVQEEPKASQEPELRASLERLGLPFPSRDTWRSLREELGSASIGTFHSMCGQILRRAPPGSGVDSSFDVLDELEARSLVLDVCERVVLDALESSDTLVRELCAEMTFSGSDFTEGLVSSLAELYGKLREEGLPAARARVSDPGEARESFDALVEKCLELCGTVSEHDAKGEWRALREKLERALTGLTPENVFAPERLPALKLAFNEDGRDVRRLKKEPGNSMKELYWSFFGKSDGTVLTLEDVAAACRTVPFEATFRALLEQVETRHAEELSRRNALDFTSLLVKTRDLLRDLPDFRRQMQERFGALMVDEFQDTNRLQLELVLLLAEKREEGPRAVKPEDDLVAALPLEPAFLCVVGDRKQSIYEFRGADVSVFEVLARKIEQEGGVRDFLQHNRRSVPPLLDFFNQAFAGVLVPGEGGARPYEVVYSPEGDDLLAVRPAPVPAPVVERLLVEDEGITTSGELRLAEAEALARRLKLLLSPGAPPLIAVTREGTEVRPLRGGDVAMLFRTFNHLEVYRQALIRHGIPHRVLRGRGFYGAQEVLDLASLLSLLADSEDTLAFAAVLRSPLVGLSDASLFRLAGPEGLSLPAVEKEGASLLESLPEGERERLERFLSALPVLRRERDRLGVRALLLATLELTGFREALAATPYAEQASANVEKLLALAGRRDERGTGGCVTFARELQRLVHEEPTEAQADLLEAGDPRAVQLLTIHRAKGLEWPVVVVPALGGSRRSNSGGRVLFERARGLALRPWLPPELLDRVDTKFRSPRFDAVKTEIKRRETAEYRRLLYVALTRAQDRLLLSGGEERNAADSWWCLLDARLDEDSRLRDLVEDLDARTLPEPPEVDLSEEVDEAEQEARVETAWQRVHARRDAVVPESVTVQAAAVQDFIACPRRYHYVHRLGLRADGVAWEAPPRQSALYVERDSWGAPSPSIPDRVVALVRRVDFRLAGTPAPERRARLEALAREVGWTVEEEGVEEALVLLERFLDTACAHELATVPGARVLRALPFVLDLPGGAPTALEGELDLLWETPEREARGLVFLPAGRSPRGLEAHADFLAAVALAARRLVREDVPLRVGAVFLGGDVLEPEFSSEEANLQLPAERLRDAARALVEADVRGRWPGRDAPVCAGLACGYVAHCHPDGLARSNSVTDRAEAC</sequence>
<evidence type="ECO:0000313" key="12">
    <source>
        <dbReference type="EMBL" id="OJH39599.1"/>
    </source>
</evidence>
<evidence type="ECO:0000256" key="7">
    <source>
        <dbReference type="ARBA" id="ARBA00034808"/>
    </source>
</evidence>
<evidence type="ECO:0000256" key="9">
    <source>
        <dbReference type="PROSITE-ProRule" id="PRU00560"/>
    </source>
</evidence>
<dbReference type="InterPro" id="IPR014016">
    <property type="entry name" value="UvrD-like_ATP-bd"/>
</dbReference>
<evidence type="ECO:0000256" key="6">
    <source>
        <dbReference type="ARBA" id="ARBA00034617"/>
    </source>
</evidence>
<proteinExistence type="predicted"/>
<dbReference type="InterPro" id="IPR000212">
    <property type="entry name" value="DNA_helicase_UvrD/REP"/>
</dbReference>
<dbReference type="Pfam" id="PF13361">
    <property type="entry name" value="UvrD_C"/>
    <property type="match status" value="1"/>
</dbReference>
<dbReference type="PANTHER" id="PTHR11070:SF23">
    <property type="entry name" value="RECBCD ENZYME SUBUNIT RECB"/>
    <property type="match status" value="1"/>
</dbReference>
<dbReference type="OrthoDB" id="9810135at2"/>
<gene>
    <name evidence="12" type="ORF">BON30_19110</name>
</gene>
<dbReference type="PROSITE" id="PS51198">
    <property type="entry name" value="UVRD_HELICASE_ATP_BIND"/>
    <property type="match status" value="1"/>
</dbReference>
<evidence type="ECO:0000313" key="13">
    <source>
        <dbReference type="Proteomes" id="UP000182229"/>
    </source>
</evidence>
<keyword evidence="1 9" id="KW-0547">Nucleotide-binding</keyword>
<dbReference type="InterPro" id="IPR014017">
    <property type="entry name" value="DNA_helicase_UvrD-like_C"/>
</dbReference>
<keyword evidence="4 9" id="KW-0067">ATP-binding</keyword>
<keyword evidence="5" id="KW-0413">Isomerase</keyword>
<dbReference type="EC" id="5.6.2.4" evidence="7"/>
<dbReference type="PANTHER" id="PTHR11070">
    <property type="entry name" value="UVRD / RECB / PCRA DNA HELICASE FAMILY MEMBER"/>
    <property type="match status" value="1"/>
</dbReference>
<keyword evidence="2 9" id="KW-0378">Hydrolase</keyword>
<dbReference type="GO" id="GO:0005829">
    <property type="term" value="C:cytosol"/>
    <property type="evidence" value="ECO:0007669"/>
    <property type="project" value="TreeGrafter"/>
</dbReference>
<reference evidence="13" key="1">
    <citation type="submission" date="2016-11" db="EMBL/GenBank/DDBJ databases">
        <authorList>
            <person name="Shukria A."/>
            <person name="Stevens D.C."/>
        </authorList>
    </citation>
    <scope>NUCLEOTIDE SEQUENCE [LARGE SCALE GENOMIC DNA]</scope>
    <source>
        <strain evidence="13">Cbfe23</strain>
    </source>
</reference>
<dbReference type="SUPFAM" id="SSF52540">
    <property type="entry name" value="P-loop containing nucleoside triphosphate hydrolases"/>
    <property type="match status" value="1"/>
</dbReference>
<evidence type="ECO:0000256" key="4">
    <source>
        <dbReference type="ARBA" id="ARBA00022840"/>
    </source>
</evidence>
<dbReference type="AlphaFoldDB" id="A0A1L9BBI0"/>
<comment type="caution">
    <text evidence="12">The sequence shown here is derived from an EMBL/GenBank/DDBJ whole genome shotgun (WGS) entry which is preliminary data.</text>
</comment>
<evidence type="ECO:0000256" key="8">
    <source>
        <dbReference type="ARBA" id="ARBA00048988"/>
    </source>
</evidence>
<dbReference type="GO" id="GO:0003677">
    <property type="term" value="F:DNA binding"/>
    <property type="evidence" value="ECO:0007669"/>
    <property type="project" value="InterPro"/>
</dbReference>
<dbReference type="RefSeq" id="WP_071899766.1">
    <property type="nucleotide sequence ID" value="NZ_MPIN01000004.1"/>
</dbReference>
<feature type="domain" description="UvrD-like helicase C-terminal" evidence="11">
    <location>
        <begin position="499"/>
        <end position="792"/>
    </location>
</feature>
<dbReference type="GO" id="GO:0009338">
    <property type="term" value="C:exodeoxyribonuclease V complex"/>
    <property type="evidence" value="ECO:0007669"/>
    <property type="project" value="TreeGrafter"/>
</dbReference>
<feature type="domain" description="UvrD-like helicase ATP-binding" evidence="10">
    <location>
        <begin position="1"/>
        <end position="472"/>
    </location>
</feature>
<comment type="catalytic activity">
    <reaction evidence="8">
        <text>ATP + H2O = ADP + phosphate + H(+)</text>
        <dbReference type="Rhea" id="RHEA:13065"/>
        <dbReference type="ChEBI" id="CHEBI:15377"/>
        <dbReference type="ChEBI" id="CHEBI:15378"/>
        <dbReference type="ChEBI" id="CHEBI:30616"/>
        <dbReference type="ChEBI" id="CHEBI:43474"/>
        <dbReference type="ChEBI" id="CHEBI:456216"/>
        <dbReference type="EC" id="5.6.2.4"/>
    </reaction>
</comment>
<dbReference type="EMBL" id="MPIN01000004">
    <property type="protein sequence ID" value="OJH39599.1"/>
    <property type="molecule type" value="Genomic_DNA"/>
</dbReference>
<accession>A0A1L9BBI0</accession>
<evidence type="ECO:0000256" key="2">
    <source>
        <dbReference type="ARBA" id="ARBA00022801"/>
    </source>
</evidence>